<evidence type="ECO:0000313" key="2">
    <source>
        <dbReference type="Proteomes" id="UP000499080"/>
    </source>
</evidence>
<dbReference type="AlphaFoldDB" id="A0A4Y2KGF7"/>
<dbReference type="Proteomes" id="UP000499080">
    <property type="component" value="Unassembled WGS sequence"/>
</dbReference>
<name>A0A4Y2KGF7_ARAVE</name>
<reference evidence="1 2" key="1">
    <citation type="journal article" date="2019" name="Sci. Rep.">
        <title>Orb-weaving spider Araneus ventricosus genome elucidates the spidroin gene catalogue.</title>
        <authorList>
            <person name="Kono N."/>
            <person name="Nakamura H."/>
            <person name="Ohtoshi R."/>
            <person name="Moran D.A.P."/>
            <person name="Shinohara A."/>
            <person name="Yoshida Y."/>
            <person name="Fujiwara M."/>
            <person name="Mori M."/>
            <person name="Tomita M."/>
            <person name="Arakawa K."/>
        </authorList>
    </citation>
    <scope>NUCLEOTIDE SEQUENCE [LARGE SCALE GENOMIC DNA]</scope>
</reference>
<keyword evidence="2" id="KW-1185">Reference proteome</keyword>
<comment type="caution">
    <text evidence="1">The sequence shown here is derived from an EMBL/GenBank/DDBJ whole genome shotgun (WGS) entry which is preliminary data.</text>
</comment>
<organism evidence="1 2">
    <name type="scientific">Araneus ventricosus</name>
    <name type="common">Orbweaver spider</name>
    <name type="synonym">Epeira ventricosa</name>
    <dbReference type="NCBI Taxonomy" id="182803"/>
    <lineage>
        <taxon>Eukaryota</taxon>
        <taxon>Metazoa</taxon>
        <taxon>Ecdysozoa</taxon>
        <taxon>Arthropoda</taxon>
        <taxon>Chelicerata</taxon>
        <taxon>Arachnida</taxon>
        <taxon>Araneae</taxon>
        <taxon>Araneomorphae</taxon>
        <taxon>Entelegynae</taxon>
        <taxon>Araneoidea</taxon>
        <taxon>Araneidae</taxon>
        <taxon>Araneus</taxon>
    </lineage>
</organism>
<proteinExistence type="predicted"/>
<protein>
    <submittedName>
        <fullName evidence="1">Uncharacterized protein</fullName>
    </submittedName>
</protein>
<sequence>MNWTHPTWVVIYPTTPPDITFPSPGSTTCCTILSNIILRILSDIVQYCTISLCYWGQELGNELRLARIIGPPTALISEAISEPHLLSKEENRLNLDFVAVKRKFLDRPEPPRSV</sequence>
<gene>
    <name evidence="1" type="ORF">AVEN_180082_1</name>
</gene>
<evidence type="ECO:0000313" key="1">
    <source>
        <dbReference type="EMBL" id="GBN01408.1"/>
    </source>
</evidence>
<dbReference type="EMBL" id="BGPR01004615">
    <property type="protein sequence ID" value="GBN01408.1"/>
    <property type="molecule type" value="Genomic_DNA"/>
</dbReference>
<accession>A0A4Y2KGF7</accession>